<protein>
    <submittedName>
        <fullName evidence="2">Dihydrofolate reductase family protein</fullName>
    </submittedName>
</protein>
<accession>A0ABW5L644</accession>
<dbReference type="EMBL" id="JBHULD010000018">
    <property type="protein sequence ID" value="MFD2556537.1"/>
    <property type="molecule type" value="Genomic_DNA"/>
</dbReference>
<sequence>MKVILVANISANGKALVSDNPHHSLPQEAMDFYVGMAERVGSMVIGAKTFENFQQFPEHVKALFATIDMVVLSAAPLASPEYTVVHTPEEAIAYFSTKGVAEIAVGGGIGTFNAFLDRDLVTDIYFNISPLITGDGGHLVSNHALNSKFSLAGCEVHNGFVQLHLVK</sequence>
<dbReference type="SUPFAM" id="SSF53597">
    <property type="entry name" value="Dihydrofolate reductase-like"/>
    <property type="match status" value="1"/>
</dbReference>
<organism evidence="2 3">
    <name type="scientific">Sphingobacterium tabacisoli</name>
    <dbReference type="NCBI Taxonomy" id="2044855"/>
    <lineage>
        <taxon>Bacteria</taxon>
        <taxon>Pseudomonadati</taxon>
        <taxon>Bacteroidota</taxon>
        <taxon>Sphingobacteriia</taxon>
        <taxon>Sphingobacteriales</taxon>
        <taxon>Sphingobacteriaceae</taxon>
        <taxon>Sphingobacterium</taxon>
    </lineage>
</organism>
<dbReference type="Gene3D" id="3.40.430.10">
    <property type="entry name" value="Dihydrofolate Reductase, subunit A"/>
    <property type="match status" value="1"/>
</dbReference>
<evidence type="ECO:0000313" key="2">
    <source>
        <dbReference type="EMBL" id="MFD2556537.1"/>
    </source>
</evidence>
<reference evidence="3" key="1">
    <citation type="journal article" date="2019" name="Int. J. Syst. Evol. Microbiol.">
        <title>The Global Catalogue of Microorganisms (GCM) 10K type strain sequencing project: providing services to taxonomists for standard genome sequencing and annotation.</title>
        <authorList>
            <consortium name="The Broad Institute Genomics Platform"/>
            <consortium name="The Broad Institute Genome Sequencing Center for Infectious Disease"/>
            <person name="Wu L."/>
            <person name="Ma J."/>
        </authorList>
    </citation>
    <scope>NUCLEOTIDE SEQUENCE [LARGE SCALE GENOMIC DNA]</scope>
    <source>
        <strain evidence="3">KCTC 52298</strain>
    </source>
</reference>
<dbReference type="Pfam" id="PF01872">
    <property type="entry name" value="RibD_C"/>
    <property type="match status" value="1"/>
</dbReference>
<gene>
    <name evidence="2" type="ORF">ACFSQW_19230</name>
</gene>
<dbReference type="Proteomes" id="UP001597440">
    <property type="component" value="Unassembled WGS sequence"/>
</dbReference>
<name>A0ABW5L644_9SPHI</name>
<dbReference type="InterPro" id="IPR024072">
    <property type="entry name" value="DHFR-like_dom_sf"/>
</dbReference>
<dbReference type="RefSeq" id="WP_210352405.1">
    <property type="nucleotide sequence ID" value="NZ_JAEQMU010000001.1"/>
</dbReference>
<keyword evidence="3" id="KW-1185">Reference proteome</keyword>
<dbReference type="InterPro" id="IPR002734">
    <property type="entry name" value="RibDG_C"/>
</dbReference>
<proteinExistence type="predicted"/>
<feature type="domain" description="Bacterial bifunctional deaminase-reductase C-terminal" evidence="1">
    <location>
        <begin position="85"/>
        <end position="155"/>
    </location>
</feature>
<evidence type="ECO:0000259" key="1">
    <source>
        <dbReference type="Pfam" id="PF01872"/>
    </source>
</evidence>
<comment type="caution">
    <text evidence="2">The sequence shown here is derived from an EMBL/GenBank/DDBJ whole genome shotgun (WGS) entry which is preliminary data.</text>
</comment>
<evidence type="ECO:0000313" key="3">
    <source>
        <dbReference type="Proteomes" id="UP001597440"/>
    </source>
</evidence>